<evidence type="ECO:0000256" key="1">
    <source>
        <dbReference type="ARBA" id="ARBA00004196"/>
    </source>
</evidence>
<dbReference type="InterPro" id="IPR013766">
    <property type="entry name" value="Thioredoxin_domain"/>
</dbReference>
<keyword evidence="4" id="KW-0676">Redox-active center</keyword>
<dbReference type="PANTHER" id="PTHR42852">
    <property type="entry name" value="THIOL:DISULFIDE INTERCHANGE PROTEIN DSBE"/>
    <property type="match status" value="1"/>
</dbReference>
<dbReference type="PANTHER" id="PTHR42852:SF6">
    <property type="entry name" value="THIOL:DISULFIDE INTERCHANGE PROTEIN DSBE"/>
    <property type="match status" value="1"/>
</dbReference>
<keyword evidence="5" id="KW-0472">Membrane</keyword>
<keyword evidence="3" id="KW-1015">Disulfide bond</keyword>
<name>A0A133VIV6_9EURY</name>
<evidence type="ECO:0000259" key="6">
    <source>
        <dbReference type="PROSITE" id="PS51352"/>
    </source>
</evidence>
<dbReference type="Gene3D" id="3.40.30.10">
    <property type="entry name" value="Glutaredoxin"/>
    <property type="match status" value="1"/>
</dbReference>
<evidence type="ECO:0000256" key="4">
    <source>
        <dbReference type="ARBA" id="ARBA00023284"/>
    </source>
</evidence>
<organism evidence="7 8">
    <name type="scientific">candidate division MSBL1 archaeon SCGC-AAA382F02</name>
    <dbReference type="NCBI Taxonomy" id="1698282"/>
    <lineage>
        <taxon>Archaea</taxon>
        <taxon>Methanobacteriati</taxon>
        <taxon>Methanobacteriota</taxon>
        <taxon>candidate division MSBL1</taxon>
    </lineage>
</organism>
<evidence type="ECO:0000256" key="5">
    <source>
        <dbReference type="SAM" id="Phobius"/>
    </source>
</evidence>
<evidence type="ECO:0000256" key="3">
    <source>
        <dbReference type="ARBA" id="ARBA00023157"/>
    </source>
</evidence>
<accession>A0A133VIV6</accession>
<proteinExistence type="predicted"/>
<keyword evidence="2" id="KW-0201">Cytochrome c-type biogenesis</keyword>
<dbReference type="InterPro" id="IPR050553">
    <property type="entry name" value="Thioredoxin_ResA/DsbE_sf"/>
</dbReference>
<feature type="transmembrane region" description="Helical" evidence="5">
    <location>
        <begin position="12"/>
        <end position="33"/>
    </location>
</feature>
<evidence type="ECO:0000256" key="2">
    <source>
        <dbReference type="ARBA" id="ARBA00022748"/>
    </source>
</evidence>
<keyword evidence="5" id="KW-0812">Transmembrane</keyword>
<dbReference type="GO" id="GO:0016209">
    <property type="term" value="F:antioxidant activity"/>
    <property type="evidence" value="ECO:0007669"/>
    <property type="project" value="InterPro"/>
</dbReference>
<evidence type="ECO:0000313" key="7">
    <source>
        <dbReference type="EMBL" id="KXB06378.1"/>
    </source>
</evidence>
<sequence length="191" mass="21148">MRTKFGNTGIAESYMAIAIVVILTVGISAAWYLSTTHEISTGNKGKENKNIGTKVGESAPDFTLTDIDGNTFSLSDYRDNVVILDFMATWCSWCVYEMPDLVKFHENYVSQGVVMLSVDVTTSETKAQLRSFKEEYGAEWTFARDTANVGTTYGVKGIPMKYMLNQDGVIVWKHSGATSYSTLESEVSKLL</sequence>
<evidence type="ECO:0000313" key="8">
    <source>
        <dbReference type="Proteomes" id="UP000070491"/>
    </source>
</evidence>
<keyword evidence="8" id="KW-1185">Reference proteome</keyword>
<dbReference type="Proteomes" id="UP000070491">
    <property type="component" value="Unassembled WGS sequence"/>
</dbReference>
<dbReference type="Pfam" id="PF00578">
    <property type="entry name" value="AhpC-TSA"/>
    <property type="match status" value="1"/>
</dbReference>
<feature type="domain" description="Thioredoxin" evidence="6">
    <location>
        <begin position="53"/>
        <end position="191"/>
    </location>
</feature>
<keyword evidence="5" id="KW-1133">Transmembrane helix</keyword>
<dbReference type="PROSITE" id="PS51352">
    <property type="entry name" value="THIOREDOXIN_2"/>
    <property type="match status" value="1"/>
</dbReference>
<dbReference type="EMBL" id="LHYG01000004">
    <property type="protein sequence ID" value="KXB06378.1"/>
    <property type="molecule type" value="Genomic_DNA"/>
</dbReference>
<comment type="subcellular location">
    <subcellularLocation>
        <location evidence="1">Cell envelope</location>
    </subcellularLocation>
</comment>
<dbReference type="GO" id="GO:0016491">
    <property type="term" value="F:oxidoreductase activity"/>
    <property type="evidence" value="ECO:0007669"/>
    <property type="project" value="InterPro"/>
</dbReference>
<dbReference type="SUPFAM" id="SSF52833">
    <property type="entry name" value="Thioredoxin-like"/>
    <property type="match status" value="1"/>
</dbReference>
<dbReference type="InterPro" id="IPR036249">
    <property type="entry name" value="Thioredoxin-like_sf"/>
</dbReference>
<dbReference type="InterPro" id="IPR000866">
    <property type="entry name" value="AhpC/TSA"/>
</dbReference>
<dbReference type="AlphaFoldDB" id="A0A133VIV6"/>
<protein>
    <recommendedName>
        <fullName evidence="6">Thioredoxin domain-containing protein</fullName>
    </recommendedName>
</protein>
<reference evidence="7 8" key="1">
    <citation type="journal article" date="2016" name="Sci. Rep.">
        <title>Metabolic traits of an uncultured archaeal lineage -MSBL1- from brine pools of the Red Sea.</title>
        <authorList>
            <person name="Mwirichia R."/>
            <person name="Alam I."/>
            <person name="Rashid M."/>
            <person name="Vinu M."/>
            <person name="Ba-Alawi W."/>
            <person name="Anthony Kamau A."/>
            <person name="Kamanda Ngugi D."/>
            <person name="Goker M."/>
            <person name="Klenk H.P."/>
            <person name="Bajic V."/>
            <person name="Stingl U."/>
        </authorList>
    </citation>
    <scope>NUCLEOTIDE SEQUENCE [LARGE SCALE GENOMIC DNA]</scope>
    <source>
        <strain evidence="7">SCGC-AAA382F02</strain>
    </source>
</reference>
<comment type="caution">
    <text evidence="7">The sequence shown here is derived from an EMBL/GenBank/DDBJ whole genome shotgun (WGS) entry which is preliminary data.</text>
</comment>
<dbReference type="CDD" id="cd02966">
    <property type="entry name" value="TlpA_like_family"/>
    <property type="match status" value="1"/>
</dbReference>
<dbReference type="GO" id="GO:0017004">
    <property type="term" value="P:cytochrome complex assembly"/>
    <property type="evidence" value="ECO:0007669"/>
    <property type="project" value="UniProtKB-KW"/>
</dbReference>
<gene>
    <name evidence="7" type="ORF">AKJ53_00450</name>
</gene>